<dbReference type="Gene3D" id="3.30.1890.10">
    <property type="entry name" value="FepE-like"/>
    <property type="match status" value="1"/>
</dbReference>
<name>A0A852PM76_HAEHA</name>
<dbReference type="Proteomes" id="UP000590599">
    <property type="component" value="Unassembled WGS sequence"/>
</dbReference>
<keyword evidence="1" id="KW-0472">Membrane</keyword>
<gene>
    <name evidence="2" type="ORF">HZI69_06190</name>
</gene>
<dbReference type="SUPFAM" id="SSF160355">
    <property type="entry name" value="Bacterial polysaccharide co-polymerase-like"/>
    <property type="match status" value="1"/>
</dbReference>
<accession>A0A852PM76</accession>
<protein>
    <recommendedName>
        <fullName evidence="4">Lipopolysaccharide biosynthesis protein WzzE</fullName>
    </recommendedName>
</protein>
<feature type="transmembrane region" description="Helical" evidence="1">
    <location>
        <begin position="220"/>
        <end position="244"/>
    </location>
</feature>
<proteinExistence type="predicted"/>
<dbReference type="EMBL" id="JACBKA010000010">
    <property type="protein sequence ID" value="NYA27424.1"/>
    <property type="molecule type" value="Genomic_DNA"/>
</dbReference>
<comment type="caution">
    <text evidence="2">The sequence shown here is derived from an EMBL/GenBank/DDBJ whole genome shotgun (WGS) entry which is preliminary data.</text>
</comment>
<dbReference type="RefSeq" id="WP_179227687.1">
    <property type="nucleotide sequence ID" value="NZ_JACBKA010000010.1"/>
</dbReference>
<reference evidence="2 3" key="1">
    <citation type="submission" date="2020-07" db="EMBL/GenBank/DDBJ databases">
        <title>Genus Haemophilus, Bergeys manual.</title>
        <authorList>
            <person name="Noerskov-Lauritsen N."/>
        </authorList>
    </citation>
    <scope>NUCLEOTIDE SEQUENCE [LARGE SCALE GENOMIC DNA]</scope>
    <source>
        <strain evidence="2 3">CCUG30047</strain>
    </source>
</reference>
<keyword evidence="1" id="KW-0812">Transmembrane</keyword>
<dbReference type="AlphaFoldDB" id="A0A852PM76"/>
<sequence>MRKFILSFLFMLIGGGLGFAGAHFHPTKWQVSAQFEAPKMNELGNYFSLFSTYSLVSGDADAVDMVKIERKATDSAYHEFTKILTSPAQLMAFLNQSDFVKARAKVENETVQQIASHFKFSQENNLNQLILSSFDREEVDQLFVEYIRYVNNQARQTLNNELITKWKSLFEQVKNAADAKIDVSWENKLKMMQSVQPLDNNLVAFHFVQQPNLVMAEKPYVISTGIGAGFGIILSLLAMLVLGAGRNKKVNEQK</sequence>
<evidence type="ECO:0000313" key="3">
    <source>
        <dbReference type="Proteomes" id="UP000590599"/>
    </source>
</evidence>
<evidence type="ECO:0000313" key="2">
    <source>
        <dbReference type="EMBL" id="NYA27424.1"/>
    </source>
</evidence>
<keyword evidence="1" id="KW-1133">Transmembrane helix</keyword>
<evidence type="ECO:0008006" key="4">
    <source>
        <dbReference type="Google" id="ProtNLM"/>
    </source>
</evidence>
<organism evidence="2 3">
    <name type="scientific">Haemophilus haemolyticus</name>
    <dbReference type="NCBI Taxonomy" id="726"/>
    <lineage>
        <taxon>Bacteria</taxon>
        <taxon>Pseudomonadati</taxon>
        <taxon>Pseudomonadota</taxon>
        <taxon>Gammaproteobacteria</taxon>
        <taxon>Pasteurellales</taxon>
        <taxon>Pasteurellaceae</taxon>
        <taxon>Haemophilus</taxon>
    </lineage>
</organism>
<evidence type="ECO:0000256" key="1">
    <source>
        <dbReference type="SAM" id="Phobius"/>
    </source>
</evidence>